<dbReference type="OrthoDB" id="1563644at2759"/>
<keyword evidence="1" id="KW-0479">Metal-binding</keyword>
<evidence type="ECO:0000313" key="3">
    <source>
        <dbReference type="Proteomes" id="UP000827889"/>
    </source>
</evidence>
<evidence type="ECO:0000313" key="4">
    <source>
        <dbReference type="RefSeq" id="XP_030536765.1"/>
    </source>
</evidence>
<gene>
    <name evidence="4" type="primary">LOC115745382</name>
</gene>
<reference evidence="4" key="1">
    <citation type="submission" date="2025-08" db="UniProtKB">
        <authorList>
            <consortium name="RefSeq"/>
        </authorList>
    </citation>
    <scope>IDENTIFICATION</scope>
    <source>
        <tissue evidence="4">Leaf</tissue>
    </source>
</reference>
<protein>
    <submittedName>
        <fullName evidence="4">Uncharacterized protein LOC115745382</fullName>
    </submittedName>
</protein>
<dbReference type="SUPFAM" id="SSF57845">
    <property type="entry name" value="B-box zinc-binding domain"/>
    <property type="match status" value="1"/>
</dbReference>
<feature type="domain" description="B box-type" evidence="2">
    <location>
        <begin position="35"/>
        <end position="72"/>
    </location>
</feature>
<name>A0A8B8PPQ6_9MYRT</name>
<dbReference type="PROSITE" id="PS50119">
    <property type="entry name" value="ZF_BBOX"/>
    <property type="match status" value="1"/>
</dbReference>
<dbReference type="Proteomes" id="UP000827889">
    <property type="component" value="Chromosome 8"/>
</dbReference>
<dbReference type="PANTHER" id="PTHR31065">
    <property type="entry name" value="PLATZ TRANSCRIPTION FACTOR FAMILY PROTEIN"/>
    <property type="match status" value="1"/>
</dbReference>
<dbReference type="CDD" id="cd19756">
    <property type="entry name" value="Bbox2"/>
    <property type="match status" value="1"/>
</dbReference>
<accession>A0A8B8PPQ6</accession>
<keyword evidence="3" id="KW-1185">Reference proteome</keyword>
<evidence type="ECO:0000256" key="1">
    <source>
        <dbReference type="PROSITE-ProRule" id="PRU00024"/>
    </source>
</evidence>
<proteinExistence type="predicted"/>
<dbReference type="PANTHER" id="PTHR31065:SF39">
    <property type="entry name" value="PLATZ TRANSCRIPTION FACTOR FAMILY PROTEIN"/>
    <property type="match status" value="1"/>
</dbReference>
<sequence>MVVTNRLMVSSEDDQEKFVPQWLRPITVAKFYSSCETHRSKERNYYCRVCMLSFCKVCKEQHDRSKHEIPTVYKTSCMASFRIKDLKPLWDISSIHLYTFNGCLVAVIYKKGIGISRSCYKNRVAECESCRYGLKLPSAKYYSVECKVEAPLRMDESMVLMKRQRAS</sequence>
<dbReference type="AlphaFoldDB" id="A0A8B8PPQ6"/>
<dbReference type="Gene3D" id="3.30.160.60">
    <property type="entry name" value="Classic Zinc Finger"/>
    <property type="match status" value="1"/>
</dbReference>
<evidence type="ECO:0000259" key="2">
    <source>
        <dbReference type="PROSITE" id="PS50119"/>
    </source>
</evidence>
<dbReference type="InterPro" id="IPR000315">
    <property type="entry name" value="Znf_B-box"/>
</dbReference>
<keyword evidence="1" id="KW-0862">Zinc</keyword>
<dbReference type="GO" id="GO:0008270">
    <property type="term" value="F:zinc ion binding"/>
    <property type="evidence" value="ECO:0007669"/>
    <property type="project" value="UniProtKB-KW"/>
</dbReference>
<organism evidence="3 4">
    <name type="scientific">Rhodamnia argentea</name>
    <dbReference type="NCBI Taxonomy" id="178133"/>
    <lineage>
        <taxon>Eukaryota</taxon>
        <taxon>Viridiplantae</taxon>
        <taxon>Streptophyta</taxon>
        <taxon>Embryophyta</taxon>
        <taxon>Tracheophyta</taxon>
        <taxon>Spermatophyta</taxon>
        <taxon>Magnoliopsida</taxon>
        <taxon>eudicotyledons</taxon>
        <taxon>Gunneridae</taxon>
        <taxon>Pentapetalae</taxon>
        <taxon>rosids</taxon>
        <taxon>malvids</taxon>
        <taxon>Myrtales</taxon>
        <taxon>Myrtaceae</taxon>
        <taxon>Myrtoideae</taxon>
        <taxon>Myrteae</taxon>
        <taxon>Australasian group</taxon>
        <taxon>Rhodamnia</taxon>
    </lineage>
</organism>
<dbReference type="RefSeq" id="XP_030536765.1">
    <property type="nucleotide sequence ID" value="XM_030680905.1"/>
</dbReference>
<dbReference type="GeneID" id="115745382"/>
<dbReference type="InterPro" id="IPR006734">
    <property type="entry name" value="PLATZ"/>
</dbReference>
<keyword evidence="1" id="KW-0863">Zinc-finger</keyword>
<dbReference type="Pfam" id="PF04640">
    <property type="entry name" value="PLATZ"/>
    <property type="match status" value="1"/>
</dbReference>
<dbReference type="KEGG" id="rarg:115745382"/>